<name>A0A7M7GD43_NASVI</name>
<dbReference type="EnsemblMetazoa" id="XM_003425044">
    <property type="protein sequence ID" value="XP_003425092"/>
    <property type="gene ID" value="LOC100678059"/>
</dbReference>
<reference evidence="2" key="1">
    <citation type="submission" date="2021-01" db="UniProtKB">
        <authorList>
            <consortium name="EnsemblMetazoa"/>
        </authorList>
    </citation>
    <scope>IDENTIFICATION</scope>
</reference>
<dbReference type="InParanoid" id="A0A7M7GD43"/>
<evidence type="ECO:0000256" key="1">
    <source>
        <dbReference type="SAM" id="Phobius"/>
    </source>
</evidence>
<keyword evidence="1" id="KW-0812">Transmembrane</keyword>
<evidence type="ECO:0000313" key="3">
    <source>
        <dbReference type="Proteomes" id="UP000002358"/>
    </source>
</evidence>
<organism evidence="2 3">
    <name type="scientific">Nasonia vitripennis</name>
    <name type="common">Parasitic wasp</name>
    <dbReference type="NCBI Taxonomy" id="7425"/>
    <lineage>
        <taxon>Eukaryota</taxon>
        <taxon>Metazoa</taxon>
        <taxon>Ecdysozoa</taxon>
        <taxon>Arthropoda</taxon>
        <taxon>Hexapoda</taxon>
        <taxon>Insecta</taxon>
        <taxon>Pterygota</taxon>
        <taxon>Neoptera</taxon>
        <taxon>Endopterygota</taxon>
        <taxon>Hymenoptera</taxon>
        <taxon>Apocrita</taxon>
        <taxon>Proctotrupomorpha</taxon>
        <taxon>Chalcidoidea</taxon>
        <taxon>Pteromalidae</taxon>
        <taxon>Pteromalinae</taxon>
        <taxon>Nasonia</taxon>
    </lineage>
</organism>
<feature type="transmembrane region" description="Helical" evidence="1">
    <location>
        <begin position="6"/>
        <end position="24"/>
    </location>
</feature>
<dbReference type="RefSeq" id="XP_003425092.1">
    <property type="nucleotide sequence ID" value="XM_003425044.4"/>
</dbReference>
<protein>
    <submittedName>
        <fullName evidence="2">Uncharacterized protein</fullName>
    </submittedName>
</protein>
<sequence length="437" mass="49695">MSKRNFAFAFVIFCAIIIYIKIQFKSGEKVSFSKQWITEYLTAKPNVVAIKDRILYVDLGEGAVHLKNRDGVEMDTCNITLPTDWSVAHHKSIALGNGKIIIATELTNRLESSKKSYSDFFIVVDSLNCSGTKTLTVNASESYEGEKWEYRLIDVVPYHDSFDIFYFKYNKRMDETGGEMITTPLRFSDEAERIHLYHNFKVETNPIQFHIQTVKPFDPSDGYVYTLIQDAKDHSYSVQKLLRRLDSSFQLIEETEIKPSAFKNELAMSVSQDNVSLCYVNHASVDSEGAWTFKTPTVMCNFFDVEDLKPRATVSLQAPKFRIEERKLEVVSLPDGGAVVALAFQLYIKFGDPADKGYTTKYYLQRINADGSVEEPVHVGTYTAISNEMSLVSLGGGEVCLIVVSHLQRPIYRTMRIRSMISGMCLHVRTKKRSGLW</sequence>
<evidence type="ECO:0000313" key="2">
    <source>
        <dbReference type="EnsemblMetazoa" id="XP_003425092"/>
    </source>
</evidence>
<dbReference type="Proteomes" id="UP000002358">
    <property type="component" value="Chromosome 1"/>
</dbReference>
<dbReference type="GeneID" id="100678059"/>
<keyword evidence="1" id="KW-1133">Transmembrane helix</keyword>
<keyword evidence="3" id="KW-1185">Reference proteome</keyword>
<keyword evidence="1" id="KW-0472">Membrane</keyword>
<dbReference type="AlphaFoldDB" id="A0A7M7GD43"/>
<proteinExistence type="predicted"/>
<dbReference type="KEGG" id="nvi:100678059"/>
<accession>A0A7M7GD43</accession>